<gene>
    <name evidence="1" type="ORF">I7X12_00620</name>
</gene>
<proteinExistence type="predicted"/>
<reference evidence="1 2" key="1">
    <citation type="submission" date="2020-12" db="EMBL/GenBank/DDBJ databases">
        <title>Halosimplex halophilum sp. nov. and Halosimplex salinum sp. nov., two new members of the genus Halosimplex.</title>
        <authorList>
            <person name="Cui H.L."/>
        </authorList>
    </citation>
    <scope>NUCLEOTIDE SEQUENCE [LARGE SCALE GENOMIC DNA]</scope>
    <source>
        <strain evidence="1 2">YGH94</strain>
    </source>
</reference>
<name>A0A7T3FYN1_9EURY</name>
<dbReference type="Proteomes" id="UP000595001">
    <property type="component" value="Chromosome"/>
</dbReference>
<keyword evidence="2" id="KW-1185">Reference proteome</keyword>
<dbReference type="KEGG" id="hlt:I7X12_00620"/>
<evidence type="ECO:0000313" key="2">
    <source>
        <dbReference type="Proteomes" id="UP000595001"/>
    </source>
</evidence>
<organism evidence="1 2">
    <name type="scientific">Halosimplex litoreum</name>
    <dbReference type="NCBI Taxonomy" id="1198301"/>
    <lineage>
        <taxon>Archaea</taxon>
        <taxon>Methanobacteriati</taxon>
        <taxon>Methanobacteriota</taxon>
        <taxon>Stenosarchaea group</taxon>
        <taxon>Halobacteria</taxon>
        <taxon>Halobacteriales</taxon>
        <taxon>Haloarculaceae</taxon>
        <taxon>Halosimplex</taxon>
    </lineage>
</organism>
<evidence type="ECO:0000313" key="1">
    <source>
        <dbReference type="EMBL" id="QPV63171.1"/>
    </source>
</evidence>
<sequence length="119" mass="13310">MEGRTYEIEDADATDLATAVVDRLEPDHRYDGRGFDVLVAEEYEFWRTNSNMQVTVIVDGTGDGCRIEVFVGGGATGIFQFTAGSETKILRAAVSEIEYALDELDVEVERVRNLRTEVR</sequence>
<accession>A0A7T3FYN1</accession>
<dbReference type="RefSeq" id="WP_198061964.1">
    <property type="nucleotide sequence ID" value="NZ_CP065856.1"/>
</dbReference>
<dbReference type="GeneID" id="60586951"/>
<protein>
    <submittedName>
        <fullName evidence="1">Uncharacterized protein</fullName>
    </submittedName>
</protein>
<dbReference type="AlphaFoldDB" id="A0A7T3FYN1"/>
<dbReference type="EMBL" id="CP065856">
    <property type="protein sequence ID" value="QPV63171.1"/>
    <property type="molecule type" value="Genomic_DNA"/>
</dbReference>